<gene>
    <name evidence="1" type="ORF">N0V91_004738</name>
</gene>
<dbReference type="AlphaFoldDB" id="A0A9W8ZI47"/>
<keyword evidence="2" id="KW-1185">Reference proteome</keyword>
<evidence type="ECO:0000313" key="2">
    <source>
        <dbReference type="Proteomes" id="UP001140510"/>
    </source>
</evidence>
<evidence type="ECO:0000313" key="1">
    <source>
        <dbReference type="EMBL" id="KAJ4406284.1"/>
    </source>
</evidence>
<comment type="caution">
    <text evidence="1">The sequence shown here is derived from an EMBL/GenBank/DDBJ whole genome shotgun (WGS) entry which is preliminary data.</text>
</comment>
<dbReference type="Proteomes" id="UP001140510">
    <property type="component" value="Unassembled WGS sequence"/>
</dbReference>
<protein>
    <submittedName>
        <fullName evidence="1">Uncharacterized protein</fullName>
    </submittedName>
</protein>
<sequence length="168" mass="18343">MPASEFALQYFNQTSPYDNYKAHFNPNASDPCMRHNNVILDPLDFSGTAYIAVGPISNFTSDFQSCCAIKTANPIQNYDAGNNRGKAPEYDSPKSCFYYCTFNGTYRDVDAVINCTKQKAEGIGAHDRYILAASPDWPGESGGVRVGAKIGVWKWAVFGLMIVGAASL</sequence>
<accession>A0A9W8ZI47</accession>
<proteinExistence type="predicted"/>
<dbReference type="EMBL" id="JAPEVA010000028">
    <property type="protein sequence ID" value="KAJ4406284.1"/>
    <property type="molecule type" value="Genomic_DNA"/>
</dbReference>
<dbReference type="OrthoDB" id="3772460at2759"/>
<reference evidence="1" key="1">
    <citation type="submission" date="2022-10" db="EMBL/GenBank/DDBJ databases">
        <title>Tapping the CABI collections for fungal endophytes: first genome assemblies for Collariella, Neodidymelliopsis, Ascochyta clinopodiicola, Didymella pomorum, Didymosphaeria variabile, Neocosmospora piperis and Neocucurbitaria cava.</title>
        <authorList>
            <person name="Hill R."/>
        </authorList>
    </citation>
    <scope>NUCLEOTIDE SEQUENCE</scope>
    <source>
        <strain evidence="1">IMI 355091</strain>
    </source>
</reference>
<name>A0A9W8ZI47_9PLEO</name>
<organism evidence="1 2">
    <name type="scientific">Didymella pomorum</name>
    <dbReference type="NCBI Taxonomy" id="749634"/>
    <lineage>
        <taxon>Eukaryota</taxon>
        <taxon>Fungi</taxon>
        <taxon>Dikarya</taxon>
        <taxon>Ascomycota</taxon>
        <taxon>Pezizomycotina</taxon>
        <taxon>Dothideomycetes</taxon>
        <taxon>Pleosporomycetidae</taxon>
        <taxon>Pleosporales</taxon>
        <taxon>Pleosporineae</taxon>
        <taxon>Didymellaceae</taxon>
        <taxon>Didymella</taxon>
    </lineage>
</organism>